<reference evidence="5 6" key="1">
    <citation type="submission" date="2019-02" db="EMBL/GenBank/DDBJ databases">
        <title>Deep-cultivation of Planctomycetes and their phenomic and genomic characterization uncovers novel biology.</title>
        <authorList>
            <person name="Wiegand S."/>
            <person name="Jogler M."/>
            <person name="Boedeker C."/>
            <person name="Pinto D."/>
            <person name="Vollmers J."/>
            <person name="Rivas-Marin E."/>
            <person name="Kohn T."/>
            <person name="Peeters S.H."/>
            <person name="Heuer A."/>
            <person name="Rast P."/>
            <person name="Oberbeckmann S."/>
            <person name="Bunk B."/>
            <person name="Jeske O."/>
            <person name="Meyerdierks A."/>
            <person name="Storesund J.E."/>
            <person name="Kallscheuer N."/>
            <person name="Luecker S."/>
            <person name="Lage O.M."/>
            <person name="Pohl T."/>
            <person name="Merkel B.J."/>
            <person name="Hornburger P."/>
            <person name="Mueller R.-W."/>
            <person name="Bruemmer F."/>
            <person name="Labrenz M."/>
            <person name="Spormann A.M."/>
            <person name="Op den Camp H."/>
            <person name="Overmann J."/>
            <person name="Amann R."/>
            <person name="Jetten M.S.M."/>
            <person name="Mascher T."/>
            <person name="Medema M.H."/>
            <person name="Devos D.P."/>
            <person name="Kaster A.-K."/>
            <person name="Ovreas L."/>
            <person name="Rohde M."/>
            <person name="Galperin M.Y."/>
            <person name="Jogler C."/>
        </authorList>
    </citation>
    <scope>NUCLEOTIDE SEQUENCE [LARGE SCALE GENOMIC DNA]</scope>
    <source>
        <strain evidence="5 6">Pan216</strain>
    </source>
</reference>
<dbReference type="InterPro" id="IPR000524">
    <property type="entry name" value="Tscrpt_reg_HTH_GntR"/>
</dbReference>
<dbReference type="PROSITE" id="PS50949">
    <property type="entry name" value="HTH_GNTR"/>
    <property type="match status" value="1"/>
</dbReference>
<evidence type="ECO:0000313" key="5">
    <source>
        <dbReference type="EMBL" id="QDU60402.1"/>
    </source>
</evidence>
<dbReference type="InterPro" id="IPR036388">
    <property type="entry name" value="WH-like_DNA-bd_sf"/>
</dbReference>
<evidence type="ECO:0000313" key="6">
    <source>
        <dbReference type="Proteomes" id="UP000317093"/>
    </source>
</evidence>
<dbReference type="PANTHER" id="PTHR30146">
    <property type="entry name" value="LACI-RELATED TRANSCRIPTIONAL REPRESSOR"/>
    <property type="match status" value="1"/>
</dbReference>
<evidence type="ECO:0000259" key="4">
    <source>
        <dbReference type="PROSITE" id="PS50949"/>
    </source>
</evidence>
<evidence type="ECO:0000256" key="1">
    <source>
        <dbReference type="ARBA" id="ARBA00023015"/>
    </source>
</evidence>
<proteinExistence type="predicted"/>
<dbReference type="GO" id="GO:0003700">
    <property type="term" value="F:DNA-binding transcription factor activity"/>
    <property type="evidence" value="ECO:0007669"/>
    <property type="project" value="InterPro"/>
</dbReference>
<protein>
    <submittedName>
        <fullName evidence="5">Bacterial regulatory protein, gntR family</fullName>
    </submittedName>
</protein>
<dbReference type="GO" id="GO:0000976">
    <property type="term" value="F:transcription cis-regulatory region binding"/>
    <property type="evidence" value="ECO:0007669"/>
    <property type="project" value="TreeGrafter"/>
</dbReference>
<keyword evidence="3" id="KW-0804">Transcription</keyword>
<dbReference type="SUPFAM" id="SSF46785">
    <property type="entry name" value="Winged helix' DNA-binding domain"/>
    <property type="match status" value="1"/>
</dbReference>
<evidence type="ECO:0000256" key="2">
    <source>
        <dbReference type="ARBA" id="ARBA00023125"/>
    </source>
</evidence>
<dbReference type="InterPro" id="IPR036390">
    <property type="entry name" value="WH_DNA-bd_sf"/>
</dbReference>
<dbReference type="InterPro" id="IPR046335">
    <property type="entry name" value="LacI/GalR-like_sensor"/>
</dbReference>
<dbReference type="AlphaFoldDB" id="A0A518B0E5"/>
<keyword evidence="1" id="KW-0805">Transcription regulation</keyword>
<dbReference type="Pfam" id="PF00392">
    <property type="entry name" value="GntR"/>
    <property type="match status" value="1"/>
</dbReference>
<dbReference type="KEGG" id="knv:Pan216_12410"/>
<dbReference type="PANTHER" id="PTHR30146:SF109">
    <property type="entry name" value="HTH-TYPE TRANSCRIPTIONAL REGULATOR GALS"/>
    <property type="match status" value="1"/>
</dbReference>
<dbReference type="EMBL" id="CP036279">
    <property type="protein sequence ID" value="QDU60402.1"/>
    <property type="molecule type" value="Genomic_DNA"/>
</dbReference>
<accession>A0A518B0E5</accession>
<name>A0A518B0E5_9BACT</name>
<dbReference type="SMART" id="SM00345">
    <property type="entry name" value="HTH_GNTR"/>
    <property type="match status" value="1"/>
</dbReference>
<dbReference type="Proteomes" id="UP000317093">
    <property type="component" value="Chromosome"/>
</dbReference>
<dbReference type="InterPro" id="IPR028082">
    <property type="entry name" value="Peripla_BP_I"/>
</dbReference>
<dbReference type="Gene3D" id="3.40.50.2300">
    <property type="match status" value="2"/>
</dbReference>
<dbReference type="RefSeq" id="WP_145256180.1">
    <property type="nucleotide sequence ID" value="NZ_CP036279.1"/>
</dbReference>
<organism evidence="5 6">
    <name type="scientific">Kolteria novifilia</name>
    <dbReference type="NCBI Taxonomy" id="2527975"/>
    <lineage>
        <taxon>Bacteria</taxon>
        <taxon>Pseudomonadati</taxon>
        <taxon>Planctomycetota</taxon>
        <taxon>Planctomycetia</taxon>
        <taxon>Kolteriales</taxon>
        <taxon>Kolteriaceae</taxon>
        <taxon>Kolteria</taxon>
    </lineage>
</organism>
<keyword evidence="2" id="KW-0238">DNA-binding</keyword>
<keyword evidence="6" id="KW-1185">Reference proteome</keyword>
<dbReference type="OrthoDB" id="274982at2"/>
<dbReference type="Gene3D" id="1.10.10.10">
    <property type="entry name" value="Winged helix-like DNA-binding domain superfamily/Winged helix DNA-binding domain"/>
    <property type="match status" value="1"/>
</dbReference>
<dbReference type="Pfam" id="PF13377">
    <property type="entry name" value="Peripla_BP_3"/>
    <property type="match status" value="1"/>
</dbReference>
<feature type="domain" description="HTH gntR-type" evidence="4">
    <location>
        <begin position="8"/>
        <end position="76"/>
    </location>
</feature>
<evidence type="ECO:0000256" key="3">
    <source>
        <dbReference type="ARBA" id="ARBA00023163"/>
    </source>
</evidence>
<gene>
    <name evidence="5" type="ORF">Pan216_12410</name>
</gene>
<dbReference type="SUPFAM" id="SSF53822">
    <property type="entry name" value="Periplasmic binding protein-like I"/>
    <property type="match status" value="1"/>
</dbReference>
<sequence length="365" mass="40034">MTESGIAAPSAKQLAGRVLRDMRERGVLPGDRYLTAREVGELLGVSAMTANRAMQVLARQGILTRERRAGTFVGDRFEADESPGLACLHLLIPRRSLRSCQQFLGPMILGLSREWPEAAIQYTLLPADHQVEFVKRLFESPALPKPSGAVLFVSSPELQRYASESHLPIVVSGSLHPDVENLCWVDRDQRKMGRLLADEIVTQGHQRVAVLMRDLWGSGDNLFLDGVQSSLSDAGLPIDALTVRSVAHEESLLAPTIQSLLKVRRPPTALLCRPVFAADVASRVARDLKLRVPRDLEIFAADYYASDGVAPLYPCTTPLVGYEQQGAIIGRMLHDLSRGEYPDPNHMVIDVALLPLAAGRGRKKG</sequence>